<dbReference type="Proteomes" id="UP000466931">
    <property type="component" value="Chromosome"/>
</dbReference>
<organism evidence="1 2">
    <name type="scientific">Mycolicibacterium confluentis</name>
    <dbReference type="NCBI Taxonomy" id="28047"/>
    <lineage>
        <taxon>Bacteria</taxon>
        <taxon>Bacillati</taxon>
        <taxon>Actinomycetota</taxon>
        <taxon>Actinomycetes</taxon>
        <taxon>Mycobacteriales</taxon>
        <taxon>Mycobacteriaceae</taxon>
        <taxon>Mycolicibacterium</taxon>
    </lineage>
</organism>
<name>A0A7I7XR61_9MYCO</name>
<evidence type="ECO:0000313" key="2">
    <source>
        <dbReference type="Proteomes" id="UP000466931"/>
    </source>
</evidence>
<dbReference type="EMBL" id="AP022612">
    <property type="protein sequence ID" value="BBZ31731.1"/>
    <property type="molecule type" value="Genomic_DNA"/>
</dbReference>
<proteinExistence type="predicted"/>
<gene>
    <name evidence="1" type="ORF">MCNF_03360</name>
</gene>
<reference evidence="1" key="1">
    <citation type="journal article" date="2019" name="Emerg. Microbes Infect.">
        <title>Comprehensive subspecies identification of 175 nontuberculous mycobacteria species based on 7547 genomic profiles.</title>
        <authorList>
            <person name="Matsumoto Y."/>
            <person name="Kinjo T."/>
            <person name="Motooka D."/>
            <person name="Nabeya D."/>
            <person name="Jung N."/>
            <person name="Uechi K."/>
            <person name="Horii T."/>
            <person name="Iida T."/>
            <person name="Fujita J."/>
            <person name="Nakamura S."/>
        </authorList>
    </citation>
    <scope>NUCLEOTIDE SEQUENCE [LARGE SCALE GENOMIC DNA]</scope>
    <source>
        <strain evidence="1">JCM 13671</strain>
    </source>
</reference>
<reference evidence="1" key="2">
    <citation type="submission" date="2020-02" db="EMBL/GenBank/DDBJ databases">
        <authorList>
            <person name="Matsumoto Y."/>
            <person name="Motooka D."/>
            <person name="Nakamura S."/>
        </authorList>
    </citation>
    <scope>NUCLEOTIDE SEQUENCE</scope>
    <source>
        <strain evidence="1">JCM 13671</strain>
    </source>
</reference>
<dbReference type="InterPro" id="IPR009061">
    <property type="entry name" value="DNA-bd_dom_put_sf"/>
</dbReference>
<dbReference type="SUPFAM" id="SSF46955">
    <property type="entry name" value="Putative DNA-binding domain"/>
    <property type="match status" value="1"/>
</dbReference>
<dbReference type="AlphaFoldDB" id="A0A7I7XR61"/>
<sequence>MTGSTQSKQRGDVMVIHGLRETLVSTGGFPELLTADQVSALLGVSAATLNRWAALRETTGEQIGPPCYTLSERVRRWDAAEVRSWLKQVRR</sequence>
<keyword evidence="2" id="KW-1185">Reference proteome</keyword>
<protein>
    <submittedName>
        <fullName evidence="1">Uncharacterized protein</fullName>
    </submittedName>
</protein>
<evidence type="ECO:0000313" key="1">
    <source>
        <dbReference type="EMBL" id="BBZ31731.1"/>
    </source>
</evidence>
<accession>A0A7I7XR61</accession>